<comment type="caution">
    <text evidence="5">The sequence shown here is derived from an EMBL/GenBank/DDBJ whole genome shotgun (WGS) entry which is preliminary data.</text>
</comment>
<dbReference type="EC" id="1.2.4.-" evidence="5"/>
<evidence type="ECO:0000256" key="2">
    <source>
        <dbReference type="ARBA" id="ARBA00023002"/>
    </source>
</evidence>
<proteinExistence type="predicted"/>
<evidence type="ECO:0000259" key="4">
    <source>
        <dbReference type="Pfam" id="PF00676"/>
    </source>
</evidence>
<dbReference type="CDD" id="cd02000">
    <property type="entry name" value="TPP_E1_PDC_ADC_BCADC"/>
    <property type="match status" value="1"/>
</dbReference>
<dbReference type="Proteomes" id="UP000194141">
    <property type="component" value="Unassembled WGS sequence"/>
</dbReference>
<dbReference type="AlphaFoldDB" id="A0A1X4XYF2"/>
<protein>
    <submittedName>
        <fullName evidence="5">Acetoin dehydrogenase E1 component alpha-subunit</fullName>
        <ecNumber evidence="5">1.2.4.-</ecNumber>
    </submittedName>
</protein>
<gene>
    <name evidence="5" type="ORF">DESAMIL20_620</name>
</gene>
<organism evidence="5 6">
    <name type="scientific">Desulfurella amilsii</name>
    <dbReference type="NCBI Taxonomy" id="1562698"/>
    <lineage>
        <taxon>Bacteria</taxon>
        <taxon>Pseudomonadati</taxon>
        <taxon>Campylobacterota</taxon>
        <taxon>Desulfurellia</taxon>
        <taxon>Desulfurellales</taxon>
        <taxon>Desulfurellaceae</taxon>
        <taxon>Desulfurella</taxon>
    </lineage>
</organism>
<dbReference type="RefSeq" id="WP_086033360.1">
    <property type="nucleotide sequence ID" value="NZ_MDSU01000013.1"/>
</dbReference>
<name>A0A1X4XYF2_9BACT</name>
<dbReference type="PANTHER" id="PTHR11516">
    <property type="entry name" value="PYRUVATE DEHYDROGENASE E1 COMPONENT, ALPHA SUBUNIT BACTERIAL AND ORGANELLAR"/>
    <property type="match status" value="1"/>
</dbReference>
<dbReference type="PANTHER" id="PTHR11516:SF60">
    <property type="entry name" value="PYRUVATE DEHYDROGENASE E1 COMPONENT SUBUNIT ALPHA"/>
    <property type="match status" value="1"/>
</dbReference>
<evidence type="ECO:0000256" key="1">
    <source>
        <dbReference type="ARBA" id="ARBA00001964"/>
    </source>
</evidence>
<dbReference type="InterPro" id="IPR050642">
    <property type="entry name" value="PDH_E1_Alpha_Subunit"/>
</dbReference>
<evidence type="ECO:0000313" key="5">
    <source>
        <dbReference type="EMBL" id="OSS42572.1"/>
    </source>
</evidence>
<dbReference type="Gene3D" id="3.40.50.970">
    <property type="match status" value="1"/>
</dbReference>
<accession>A0A1X4XYF2</accession>
<dbReference type="STRING" id="1562698.DESAMIL20_620"/>
<keyword evidence="6" id="KW-1185">Reference proteome</keyword>
<dbReference type="EMBL" id="MDSU01000013">
    <property type="protein sequence ID" value="OSS42572.1"/>
    <property type="molecule type" value="Genomic_DNA"/>
</dbReference>
<dbReference type="GO" id="GO:0004739">
    <property type="term" value="F:pyruvate dehydrogenase (acetyl-transferring) activity"/>
    <property type="evidence" value="ECO:0007669"/>
    <property type="project" value="TreeGrafter"/>
</dbReference>
<reference evidence="5 6" key="1">
    <citation type="journal article" date="2017" name="Front. Microbiol.">
        <title>Genome Sequence of Desulfurella amilsii Strain TR1 and Comparative Genomics of Desulfurellaceae Family.</title>
        <authorList>
            <person name="Florentino A.P."/>
            <person name="Stams A.J."/>
            <person name="Sanchez-Andrea I."/>
        </authorList>
    </citation>
    <scope>NUCLEOTIDE SEQUENCE [LARGE SCALE GENOMIC DNA]</scope>
    <source>
        <strain evidence="5 6">TR1</strain>
    </source>
</reference>
<feature type="domain" description="Dehydrogenase E1 component" evidence="4">
    <location>
        <begin position="13"/>
        <end position="308"/>
    </location>
</feature>
<dbReference type="InterPro" id="IPR001017">
    <property type="entry name" value="DH_E1"/>
</dbReference>
<dbReference type="InterPro" id="IPR029061">
    <property type="entry name" value="THDP-binding"/>
</dbReference>
<dbReference type="Pfam" id="PF00676">
    <property type="entry name" value="E1_dh"/>
    <property type="match status" value="1"/>
</dbReference>
<evidence type="ECO:0000256" key="3">
    <source>
        <dbReference type="ARBA" id="ARBA00023052"/>
    </source>
</evidence>
<keyword evidence="2 5" id="KW-0560">Oxidoreductase</keyword>
<dbReference type="SUPFAM" id="SSF52518">
    <property type="entry name" value="Thiamin diphosphate-binding fold (THDP-binding)"/>
    <property type="match status" value="1"/>
</dbReference>
<comment type="cofactor">
    <cofactor evidence="1">
        <name>thiamine diphosphate</name>
        <dbReference type="ChEBI" id="CHEBI:58937"/>
    </cofactor>
</comment>
<evidence type="ECO:0000313" key="6">
    <source>
        <dbReference type="Proteomes" id="UP000194141"/>
    </source>
</evidence>
<sequence>MDKTKLMSMYELMVRIRTFEERVRKEFAAGNIGGFIHLYSGEEATAVGVCSAIRKDDYIISTHRGHGHVIAKGGKTDRMMAELYGKITGYNKGKGGSMHIADVELGILGANGIVGAGITIINGAALSAQMRGTDQVCACFFSDGASNTTRFHEGINLASIWKLPVVFVIENNGYAESTPVTYSTNIKNLAERACAYGIPGVTVDGNDVMAVYEAAKEAVERARRKEGPTLLECKTYRYHGHFEGDMQEYKPKEEVEEWLKKDPIPRFASKLINDKVATESELKEIDKRLEQEIEDAVKFAVESPYPDVSETFEDVWA</sequence>
<keyword evidence="3" id="KW-0786">Thiamine pyrophosphate</keyword>
<dbReference type="GO" id="GO:0006086">
    <property type="term" value="P:pyruvate decarboxylation to acetyl-CoA"/>
    <property type="evidence" value="ECO:0007669"/>
    <property type="project" value="TreeGrafter"/>
</dbReference>
<dbReference type="OrthoDB" id="9766715at2"/>